<dbReference type="EMBL" id="JAAOAR010001054">
    <property type="protein sequence ID" value="KAF5571494.1"/>
    <property type="molecule type" value="Genomic_DNA"/>
</dbReference>
<gene>
    <name evidence="1" type="ORF">FPANT_13540</name>
</gene>
<proteinExistence type="predicted"/>
<dbReference type="Proteomes" id="UP000544095">
    <property type="component" value="Unassembled WGS sequence"/>
</dbReference>
<organism evidence="1 2">
    <name type="scientific">Fusarium pseudoanthophilum</name>
    <dbReference type="NCBI Taxonomy" id="48495"/>
    <lineage>
        <taxon>Eukaryota</taxon>
        <taxon>Fungi</taxon>
        <taxon>Dikarya</taxon>
        <taxon>Ascomycota</taxon>
        <taxon>Pezizomycotina</taxon>
        <taxon>Sordariomycetes</taxon>
        <taxon>Hypocreomycetidae</taxon>
        <taxon>Hypocreales</taxon>
        <taxon>Nectriaceae</taxon>
        <taxon>Fusarium</taxon>
        <taxon>Fusarium fujikuroi species complex</taxon>
    </lineage>
</organism>
<name>A0A8H5NMY1_9HYPO</name>
<protein>
    <submittedName>
        <fullName evidence="1">Uncharacterized protein</fullName>
    </submittedName>
</protein>
<keyword evidence="2" id="KW-1185">Reference proteome</keyword>
<sequence length="88" mass="9851">MAPSQSNLSNPKYLYDFVVATSQESINSGLVQYLQNTGNKQPYTYLCFLADENGEPTEEVSLEEILKRSGGVSPFDIPDGTDWKDERI</sequence>
<comment type="caution">
    <text evidence="1">The sequence shown here is derived from an EMBL/GenBank/DDBJ whole genome shotgun (WGS) entry which is preliminary data.</text>
</comment>
<evidence type="ECO:0000313" key="1">
    <source>
        <dbReference type="EMBL" id="KAF5571494.1"/>
    </source>
</evidence>
<evidence type="ECO:0000313" key="2">
    <source>
        <dbReference type="Proteomes" id="UP000544095"/>
    </source>
</evidence>
<dbReference type="AlphaFoldDB" id="A0A8H5NMY1"/>
<accession>A0A8H5NMY1</accession>
<reference evidence="1 2" key="1">
    <citation type="submission" date="2020-05" db="EMBL/GenBank/DDBJ databases">
        <title>Identification and distribution of gene clusters putatively required for synthesis of sphingolipid metabolism inhibitors in phylogenetically diverse species of the filamentous fungus Fusarium.</title>
        <authorList>
            <person name="Kim H.-S."/>
            <person name="Busman M."/>
            <person name="Brown D.W."/>
            <person name="Divon H."/>
            <person name="Uhlig S."/>
            <person name="Proctor R.H."/>
        </authorList>
    </citation>
    <scope>NUCLEOTIDE SEQUENCE [LARGE SCALE GENOMIC DNA]</scope>
    <source>
        <strain evidence="1 2">NRRL 25211</strain>
    </source>
</reference>